<dbReference type="PATRIC" id="fig|442.7.peg.3313"/>
<gene>
    <name evidence="1" type="ORF">AD929_12455</name>
</gene>
<evidence type="ECO:0000313" key="1">
    <source>
        <dbReference type="EMBL" id="KXV00037.1"/>
    </source>
</evidence>
<dbReference type="AlphaFoldDB" id="A0A149QSE8"/>
<dbReference type="Proteomes" id="UP000075573">
    <property type="component" value="Unassembled WGS sequence"/>
</dbReference>
<reference evidence="1 2" key="1">
    <citation type="submission" date="2015-06" db="EMBL/GenBank/DDBJ databases">
        <title>Improved classification and identification of acetic acid bacteria using matrix-assisted laser desorption/ionization time-of-flight mass spectrometry; Gluconobacter nephelii and Gluconobacter uchimurae are later heterotypic synonyms of Gluconobacter japonicus and Gluconobacter oxydans, respectively.</title>
        <authorList>
            <person name="Li L."/>
            <person name="Cleenwerck I."/>
            <person name="De Vuyst L."/>
            <person name="Vandamme P."/>
        </authorList>
    </citation>
    <scope>NUCLEOTIDE SEQUENCE [LARGE SCALE GENOMIC DNA]</scope>
    <source>
        <strain evidence="1 2">LMG 1764</strain>
    </source>
</reference>
<protein>
    <submittedName>
        <fullName evidence="1">Uncharacterized protein</fullName>
    </submittedName>
</protein>
<dbReference type="EMBL" id="LHZB01000118">
    <property type="protein sequence ID" value="KXV00037.1"/>
    <property type="molecule type" value="Genomic_DNA"/>
</dbReference>
<organism evidence="1 2">
    <name type="scientific">Gluconobacter potus</name>
    <dbReference type="NCBI Taxonomy" id="2724927"/>
    <lineage>
        <taxon>Bacteria</taxon>
        <taxon>Pseudomonadati</taxon>
        <taxon>Pseudomonadota</taxon>
        <taxon>Alphaproteobacteria</taxon>
        <taxon>Acetobacterales</taxon>
        <taxon>Acetobacteraceae</taxon>
        <taxon>Gluconobacter</taxon>
    </lineage>
</organism>
<name>A0A149QSE8_9PROT</name>
<comment type="caution">
    <text evidence="1">The sequence shown here is derived from an EMBL/GenBank/DDBJ whole genome shotgun (WGS) entry which is preliminary data.</text>
</comment>
<accession>A0A149QSE8</accession>
<proteinExistence type="predicted"/>
<dbReference type="RefSeq" id="WP_062497317.1">
    <property type="nucleotide sequence ID" value="NZ_LHZB01000118.1"/>
</dbReference>
<evidence type="ECO:0000313" key="2">
    <source>
        <dbReference type="Proteomes" id="UP000075573"/>
    </source>
</evidence>
<sequence length="80" mass="8539">MTTKTMTPDTAALVSRMNAAGILARRRLTAKVGAAAVARGTARLKTDGTRMTLGELAFVEGFDTYGRRHGVTNPEAFRAI</sequence>